<sequence length="80" mass="8315">MIGPAPEKARDAVDTETPARSATRARVGLPGMRPIGLLPVARSLRHRMDGASAYLRPAPLARIDATSDLTGSPPGPTVMG</sequence>
<accession>A0ABQ2BAI1</accession>
<reference evidence="3" key="1">
    <citation type="journal article" date="2019" name="Int. J. Syst. Evol. Microbiol.">
        <title>The Global Catalogue of Microorganisms (GCM) 10K type strain sequencing project: providing services to taxonomists for standard genome sequencing and annotation.</title>
        <authorList>
            <consortium name="The Broad Institute Genomics Platform"/>
            <consortium name="The Broad Institute Genome Sequencing Center for Infectious Disease"/>
            <person name="Wu L."/>
            <person name="Ma J."/>
        </authorList>
    </citation>
    <scope>NUCLEOTIDE SEQUENCE [LARGE SCALE GENOMIC DNA]</scope>
    <source>
        <strain evidence="3">CCM 8653</strain>
    </source>
</reference>
<dbReference type="EMBL" id="BMDG01000010">
    <property type="protein sequence ID" value="GGI10234.1"/>
    <property type="molecule type" value="Genomic_DNA"/>
</dbReference>
<proteinExistence type="predicted"/>
<evidence type="ECO:0000313" key="2">
    <source>
        <dbReference type="EMBL" id="GGI10234.1"/>
    </source>
</evidence>
<evidence type="ECO:0000256" key="1">
    <source>
        <dbReference type="SAM" id="MobiDB-lite"/>
    </source>
</evidence>
<keyword evidence="3" id="KW-1185">Reference proteome</keyword>
<organism evidence="2 3">
    <name type="scientific">Isoptericola cucumis</name>
    <dbReference type="NCBI Taxonomy" id="1776856"/>
    <lineage>
        <taxon>Bacteria</taxon>
        <taxon>Bacillati</taxon>
        <taxon>Actinomycetota</taxon>
        <taxon>Actinomycetes</taxon>
        <taxon>Micrococcales</taxon>
        <taxon>Promicromonosporaceae</taxon>
        <taxon>Isoptericola</taxon>
    </lineage>
</organism>
<dbReference type="Proteomes" id="UP000632535">
    <property type="component" value="Unassembled WGS sequence"/>
</dbReference>
<evidence type="ECO:0000313" key="3">
    <source>
        <dbReference type="Proteomes" id="UP000632535"/>
    </source>
</evidence>
<feature type="region of interest" description="Disordered" evidence="1">
    <location>
        <begin position="1"/>
        <end position="23"/>
    </location>
</feature>
<name>A0ABQ2BAI1_9MICO</name>
<protein>
    <submittedName>
        <fullName evidence="2">Uncharacterized protein</fullName>
    </submittedName>
</protein>
<comment type="caution">
    <text evidence="2">The sequence shown here is derived from an EMBL/GenBank/DDBJ whole genome shotgun (WGS) entry which is preliminary data.</text>
</comment>
<gene>
    <name evidence="2" type="ORF">GCM10007368_30230</name>
</gene>